<evidence type="ECO:0000313" key="1">
    <source>
        <dbReference type="EMBL" id="QRD89429.1"/>
    </source>
</evidence>
<dbReference type="EMBL" id="CP044618">
    <property type="protein sequence ID" value="QRD89429.1"/>
    <property type="molecule type" value="Genomic_DNA"/>
</dbReference>
<dbReference type="Proteomes" id="UP000596276">
    <property type="component" value="Chromosome 4"/>
</dbReference>
<proteinExistence type="predicted"/>
<organism evidence="1 2">
    <name type="scientific">Aspergillus flavus (strain ATCC 200026 / FGSC A1120 / IAM 13836 / NRRL 3357 / JCM 12722 / SRRC 167)</name>
    <dbReference type="NCBI Taxonomy" id="332952"/>
    <lineage>
        <taxon>Eukaryota</taxon>
        <taxon>Fungi</taxon>
        <taxon>Dikarya</taxon>
        <taxon>Ascomycota</taxon>
        <taxon>Pezizomycotina</taxon>
        <taxon>Eurotiomycetes</taxon>
        <taxon>Eurotiomycetidae</taxon>
        <taxon>Eurotiales</taxon>
        <taxon>Aspergillaceae</taxon>
        <taxon>Aspergillus</taxon>
        <taxon>Aspergillus subgen. Circumdati</taxon>
    </lineage>
</organism>
<evidence type="ECO:0000313" key="2">
    <source>
        <dbReference type="Proteomes" id="UP000596276"/>
    </source>
</evidence>
<protein>
    <submittedName>
        <fullName evidence="1">Uncharacterized protein</fullName>
    </submittedName>
</protein>
<gene>
    <name evidence="1" type="ORF">F9C07_3240</name>
</gene>
<keyword evidence="2" id="KW-1185">Reference proteome</keyword>
<dbReference type="VEuPathDB" id="FungiDB:F9C07_3240"/>
<sequence>MATQLDTHFSPEDITFAAKVTYLNEVSALILCDPDQMMLLCLEGQYTGLSRGILPWKQIGDMDQCCPSSVARLDDGFENAKARGIESARVFWLR</sequence>
<name>A0A7U2QYK5_ASPFN</name>
<accession>A0A7U2QYK5</accession>
<dbReference type="AlphaFoldDB" id="A0A7U2QYK5"/>
<reference evidence="2" key="1">
    <citation type="journal article" date="2021" name="G3 (Bethesda)">
        <title>Chromosome assembled and annotated genome sequence of Aspergillus flavus NRRL 3357.</title>
        <authorList>
            <person name="Skerker J.M."/>
            <person name="Pianalto K.M."/>
            <person name="Mondo S.J."/>
            <person name="Yang K."/>
            <person name="Arkin A.P."/>
            <person name="Keller N.P."/>
            <person name="Grigoriev I.V."/>
            <person name="Louise Glass N.L."/>
        </authorList>
    </citation>
    <scope>NUCLEOTIDE SEQUENCE [LARGE SCALE GENOMIC DNA]</scope>
    <source>
        <strain evidence="2">ATCC 200026 / FGSC A1120 / IAM 13836 / NRRL 3357 / JCM 12722 / SRRC 167</strain>
    </source>
</reference>